<evidence type="ECO:0000256" key="1">
    <source>
        <dbReference type="SAM" id="MobiDB-lite"/>
    </source>
</evidence>
<feature type="compositionally biased region" description="Polar residues" evidence="1">
    <location>
        <begin position="352"/>
        <end position="367"/>
    </location>
</feature>
<evidence type="ECO:0000313" key="2">
    <source>
        <dbReference type="EMBL" id="KAK2940216.1"/>
    </source>
</evidence>
<gene>
    <name evidence="2" type="ORF">BLNAU_24871</name>
</gene>
<sequence length="698" mass="77881">MTGLDTNTSSSTESPCSDCSPFLNWRPGPRESPHIQAAVFRSLVATVKLQPTLDDSLEATALYFLETVIPKNQTSADAFLTNFGQTTDESLTNFVQCFGMLVSSASQTIPAAAMKMLGTLIFWCSTKLRHALVKADLIPQIIINLNPVSLSFTETVDIHVNLITMIKNSVTLATPFGLNELKIEDGSEQQYVHETILKQVLVPSENELSHLILSLIQPLPTLLEVNSPHTPTPSLPRDCFICMCKCRVRCALDLEAKRPALPCKLALVALRTIFSSHSASQRGSRSISLDPHPTTTLVSISIDDVPTPASPTAVSQHLLIMGVRREERGETALEQPPFRCAARPLLQQASKTRDSANTLSVCPTFSSPRHPPTPQHHRWSIEDNQQFGPKQSKLRTKSVPFFSSALALRDRPIQPDHRPNPPRFGILARPELRLHHSFFFPSSAFPKTPIGVVACSVAVENGIVDIGQLDGDELRPFWTCRKVSKLTLDLSDAKSEVQRASGWICSWSVALLGRQVFVSDDDRLSFEFERDDESGWRENAEDAECWDSHAGDVVGGSVERFLSPRHPSLPTRHFREVEVAARPSCVSRRWGIVRKNNQRTIRQDYDNYQQRREAVGFRGWKVNENDGDETESDSDVAETIGLSPPRDFSTLDIKSDERVRMYVTSSTDSFANSSRRLKLISLRQLVHRFYTRGPFCSA</sequence>
<organism evidence="2 3">
    <name type="scientific">Blattamonas nauphoetae</name>
    <dbReference type="NCBI Taxonomy" id="2049346"/>
    <lineage>
        <taxon>Eukaryota</taxon>
        <taxon>Metamonada</taxon>
        <taxon>Preaxostyla</taxon>
        <taxon>Oxymonadida</taxon>
        <taxon>Blattamonas</taxon>
    </lineage>
</organism>
<comment type="caution">
    <text evidence="2">The sequence shown here is derived from an EMBL/GenBank/DDBJ whole genome shotgun (WGS) entry which is preliminary data.</text>
</comment>
<feature type="region of interest" description="Disordered" evidence="1">
    <location>
        <begin position="352"/>
        <end position="377"/>
    </location>
</feature>
<keyword evidence="3" id="KW-1185">Reference proteome</keyword>
<dbReference type="EMBL" id="JARBJD010000714">
    <property type="protein sequence ID" value="KAK2940216.1"/>
    <property type="molecule type" value="Genomic_DNA"/>
</dbReference>
<dbReference type="Proteomes" id="UP001281761">
    <property type="component" value="Unassembled WGS sequence"/>
</dbReference>
<accession>A0ABQ9WL78</accession>
<proteinExistence type="predicted"/>
<evidence type="ECO:0000313" key="3">
    <source>
        <dbReference type="Proteomes" id="UP001281761"/>
    </source>
</evidence>
<reference evidence="2 3" key="1">
    <citation type="journal article" date="2022" name="bioRxiv">
        <title>Genomics of Preaxostyla Flagellates Illuminates Evolutionary Transitions and the Path Towards Mitochondrial Loss.</title>
        <authorList>
            <person name="Novak L.V.F."/>
            <person name="Treitli S.C."/>
            <person name="Pyrih J."/>
            <person name="Halakuc P."/>
            <person name="Pipaliya S.V."/>
            <person name="Vacek V."/>
            <person name="Brzon O."/>
            <person name="Soukal P."/>
            <person name="Eme L."/>
            <person name="Dacks J.B."/>
            <person name="Karnkowska A."/>
            <person name="Elias M."/>
            <person name="Hampl V."/>
        </authorList>
    </citation>
    <scope>NUCLEOTIDE SEQUENCE [LARGE SCALE GENOMIC DNA]</scope>
    <source>
        <strain evidence="2">NAU3</strain>
        <tissue evidence="2">Gut</tissue>
    </source>
</reference>
<name>A0ABQ9WL78_9EUKA</name>
<protein>
    <submittedName>
        <fullName evidence="2">Uncharacterized protein</fullName>
    </submittedName>
</protein>